<comment type="function">
    <text evidence="1">Thiol-specific peroxidase that catalyzes the reduction of hydrogen peroxide and organic hydroperoxides to water and alcohols, respectively. Plays a role in cell protection against oxidative stress by detoxifying peroxides and as sensor of hydrogen peroxide-mediated signaling events.</text>
</comment>
<dbReference type="OrthoDB" id="9812811at2"/>
<proteinExistence type="inferred from homology"/>
<dbReference type="Gene3D" id="3.40.30.10">
    <property type="entry name" value="Glutaredoxin"/>
    <property type="match status" value="1"/>
</dbReference>
<evidence type="ECO:0000256" key="5">
    <source>
        <dbReference type="ARBA" id="ARBA00022862"/>
    </source>
</evidence>
<evidence type="ECO:0000256" key="12">
    <source>
        <dbReference type="ARBA" id="ARBA00049091"/>
    </source>
</evidence>
<dbReference type="NCBIfam" id="NF006960">
    <property type="entry name" value="PRK09437.1"/>
    <property type="match status" value="1"/>
</dbReference>
<keyword evidence="6" id="KW-0560">Oxidoreductase</keyword>
<comment type="similarity">
    <text evidence="10">Belongs to the peroxiredoxin family. BCP/PrxQ subfamily.</text>
</comment>
<evidence type="ECO:0000256" key="4">
    <source>
        <dbReference type="ARBA" id="ARBA00022559"/>
    </source>
</evidence>
<sequence>MEALEIGCVAPEFTLMASNGREVSLSDYRGRKLVLYFYPKNMTPTCTQEACDFRDANSAIEKLGAVIIGISTDEWKSHNKFITRHDLPFLLLSDVDHMISEKYGVWQLKKMFGKEYLGIVRSSFLINEEGILMKEWRKVKVAGHTEEVLASLQSEQ</sequence>
<accession>A0A167CU47</accession>
<organism evidence="15 16">
    <name type="scientific">Paenibacillus crassostreae</name>
    <dbReference type="NCBI Taxonomy" id="1763538"/>
    <lineage>
        <taxon>Bacteria</taxon>
        <taxon>Bacillati</taxon>
        <taxon>Bacillota</taxon>
        <taxon>Bacilli</taxon>
        <taxon>Bacillales</taxon>
        <taxon>Paenibacillaceae</taxon>
        <taxon>Paenibacillus</taxon>
    </lineage>
</organism>
<evidence type="ECO:0000256" key="3">
    <source>
        <dbReference type="ARBA" id="ARBA00013017"/>
    </source>
</evidence>
<dbReference type="InterPro" id="IPR036249">
    <property type="entry name" value="Thioredoxin-like_sf"/>
</dbReference>
<dbReference type="Proteomes" id="UP000077134">
    <property type="component" value="Unassembled WGS sequence"/>
</dbReference>
<protein>
    <recommendedName>
        <fullName evidence="3">thioredoxin-dependent peroxiredoxin</fullName>
        <ecNumber evidence="3">1.11.1.24</ecNumber>
    </recommendedName>
    <alternativeName>
        <fullName evidence="11">Bacterioferritin comigratory protein</fullName>
    </alternativeName>
    <alternativeName>
        <fullName evidence="9">Thioredoxin peroxidase</fullName>
    </alternativeName>
</protein>
<comment type="catalytic activity">
    <reaction evidence="12">
        <text>a hydroperoxide + [thioredoxin]-dithiol = an alcohol + [thioredoxin]-disulfide + H2O</text>
        <dbReference type="Rhea" id="RHEA:62620"/>
        <dbReference type="Rhea" id="RHEA-COMP:10698"/>
        <dbReference type="Rhea" id="RHEA-COMP:10700"/>
        <dbReference type="ChEBI" id="CHEBI:15377"/>
        <dbReference type="ChEBI" id="CHEBI:29950"/>
        <dbReference type="ChEBI" id="CHEBI:30879"/>
        <dbReference type="ChEBI" id="CHEBI:35924"/>
        <dbReference type="ChEBI" id="CHEBI:50058"/>
        <dbReference type="EC" id="1.11.1.24"/>
    </reaction>
</comment>
<evidence type="ECO:0000256" key="11">
    <source>
        <dbReference type="ARBA" id="ARBA00041373"/>
    </source>
</evidence>
<dbReference type="GO" id="GO:0034599">
    <property type="term" value="P:cellular response to oxidative stress"/>
    <property type="evidence" value="ECO:0007669"/>
    <property type="project" value="TreeGrafter"/>
</dbReference>
<dbReference type="Pfam" id="PF00578">
    <property type="entry name" value="AhpC-TSA"/>
    <property type="match status" value="1"/>
</dbReference>
<keyword evidence="8" id="KW-0676">Redox-active center</keyword>
<dbReference type="PANTHER" id="PTHR42801">
    <property type="entry name" value="THIOREDOXIN-DEPENDENT PEROXIDE REDUCTASE"/>
    <property type="match status" value="1"/>
</dbReference>
<evidence type="ECO:0000313" key="15">
    <source>
        <dbReference type="EMBL" id="OAB73575.1"/>
    </source>
</evidence>
<evidence type="ECO:0000256" key="2">
    <source>
        <dbReference type="ARBA" id="ARBA00011245"/>
    </source>
</evidence>
<gene>
    <name evidence="15" type="ORF">PNBC_13785</name>
</gene>
<dbReference type="GO" id="GO:0005737">
    <property type="term" value="C:cytoplasm"/>
    <property type="evidence" value="ECO:0007669"/>
    <property type="project" value="TreeGrafter"/>
</dbReference>
<dbReference type="KEGG" id="pcx:LPB68_16055"/>
<feature type="active site" description="Cysteine sulfenic acid (-SOH) intermediate; for peroxidase activity" evidence="13">
    <location>
        <position position="46"/>
    </location>
</feature>
<dbReference type="CDD" id="cd03017">
    <property type="entry name" value="PRX_BCP"/>
    <property type="match status" value="1"/>
</dbReference>
<evidence type="ECO:0000256" key="9">
    <source>
        <dbReference type="ARBA" id="ARBA00032824"/>
    </source>
</evidence>
<keyword evidence="16" id="KW-1185">Reference proteome</keyword>
<keyword evidence="5" id="KW-0049">Antioxidant</keyword>
<dbReference type="RefSeq" id="WP_068659086.1">
    <property type="nucleotide sequence ID" value="NZ_CP017770.1"/>
</dbReference>
<reference evidence="15 16" key="1">
    <citation type="submission" date="2016-02" db="EMBL/GenBank/DDBJ databases">
        <title>Paenibacillus sp. LPB0068, isolated from Crassostrea gigas.</title>
        <authorList>
            <person name="Shin S.-K."/>
            <person name="Yi H."/>
        </authorList>
    </citation>
    <scope>NUCLEOTIDE SEQUENCE [LARGE SCALE GENOMIC DNA]</scope>
    <source>
        <strain evidence="15 16">LPB0068</strain>
    </source>
</reference>
<dbReference type="AlphaFoldDB" id="A0A167CU47"/>
<evidence type="ECO:0000256" key="10">
    <source>
        <dbReference type="ARBA" id="ARBA00038489"/>
    </source>
</evidence>
<evidence type="ECO:0000313" key="16">
    <source>
        <dbReference type="Proteomes" id="UP000077134"/>
    </source>
</evidence>
<dbReference type="GO" id="GO:0045454">
    <property type="term" value="P:cell redox homeostasis"/>
    <property type="evidence" value="ECO:0007669"/>
    <property type="project" value="TreeGrafter"/>
</dbReference>
<dbReference type="PIRSF" id="PIRSF000239">
    <property type="entry name" value="AHPC"/>
    <property type="match status" value="1"/>
</dbReference>
<evidence type="ECO:0000259" key="14">
    <source>
        <dbReference type="PROSITE" id="PS51352"/>
    </source>
</evidence>
<dbReference type="InterPro" id="IPR024706">
    <property type="entry name" value="Peroxiredoxin_AhpC-typ"/>
</dbReference>
<dbReference type="FunFam" id="3.40.30.10:FF:000007">
    <property type="entry name" value="Thioredoxin-dependent thiol peroxidase"/>
    <property type="match status" value="1"/>
</dbReference>
<dbReference type="EC" id="1.11.1.24" evidence="3"/>
<keyword evidence="4" id="KW-0575">Peroxidase</keyword>
<evidence type="ECO:0000256" key="8">
    <source>
        <dbReference type="ARBA" id="ARBA00023284"/>
    </source>
</evidence>
<dbReference type="InterPro" id="IPR013766">
    <property type="entry name" value="Thioredoxin_domain"/>
</dbReference>
<dbReference type="STRING" id="1763538.LPB68_16055"/>
<dbReference type="GO" id="GO:0008379">
    <property type="term" value="F:thioredoxin peroxidase activity"/>
    <property type="evidence" value="ECO:0007669"/>
    <property type="project" value="TreeGrafter"/>
</dbReference>
<evidence type="ECO:0000256" key="6">
    <source>
        <dbReference type="ARBA" id="ARBA00023002"/>
    </source>
</evidence>
<dbReference type="SUPFAM" id="SSF52833">
    <property type="entry name" value="Thioredoxin-like"/>
    <property type="match status" value="1"/>
</dbReference>
<evidence type="ECO:0000256" key="13">
    <source>
        <dbReference type="PIRSR" id="PIRSR000239-1"/>
    </source>
</evidence>
<comment type="caution">
    <text evidence="15">The sequence shown here is derived from an EMBL/GenBank/DDBJ whole genome shotgun (WGS) entry which is preliminary data.</text>
</comment>
<evidence type="ECO:0000256" key="1">
    <source>
        <dbReference type="ARBA" id="ARBA00003330"/>
    </source>
</evidence>
<feature type="domain" description="Thioredoxin" evidence="14">
    <location>
        <begin position="4"/>
        <end position="156"/>
    </location>
</feature>
<dbReference type="InterPro" id="IPR000866">
    <property type="entry name" value="AhpC/TSA"/>
</dbReference>
<comment type="subunit">
    <text evidence="2">Monomer.</text>
</comment>
<name>A0A167CU47_9BACL</name>
<dbReference type="EMBL" id="LSFN01000021">
    <property type="protein sequence ID" value="OAB73575.1"/>
    <property type="molecule type" value="Genomic_DNA"/>
</dbReference>
<dbReference type="InterPro" id="IPR050924">
    <property type="entry name" value="Peroxiredoxin_BCP/PrxQ"/>
</dbReference>
<evidence type="ECO:0000256" key="7">
    <source>
        <dbReference type="ARBA" id="ARBA00023157"/>
    </source>
</evidence>
<dbReference type="PANTHER" id="PTHR42801:SF4">
    <property type="entry name" value="AHPC_TSA FAMILY PROTEIN"/>
    <property type="match status" value="1"/>
</dbReference>
<keyword evidence="7" id="KW-1015">Disulfide bond</keyword>
<dbReference type="PROSITE" id="PS51352">
    <property type="entry name" value="THIOREDOXIN_2"/>
    <property type="match status" value="1"/>
</dbReference>